<accession>A0ABY3SR39</accession>
<organism evidence="1 2">
    <name type="scientific">Paenibacillus hexagrammi</name>
    <dbReference type="NCBI Taxonomy" id="2908839"/>
    <lineage>
        <taxon>Bacteria</taxon>
        <taxon>Bacillati</taxon>
        <taxon>Bacillota</taxon>
        <taxon>Bacilli</taxon>
        <taxon>Bacillales</taxon>
        <taxon>Paenibacillaceae</taxon>
        <taxon>Paenibacillus</taxon>
    </lineage>
</organism>
<dbReference type="SUPFAM" id="SSF49373">
    <property type="entry name" value="Invasin/intimin cell-adhesion fragments"/>
    <property type="match status" value="1"/>
</dbReference>
<evidence type="ECO:0000313" key="2">
    <source>
        <dbReference type="Proteomes" id="UP001649230"/>
    </source>
</evidence>
<dbReference type="RefSeq" id="WP_235123082.1">
    <property type="nucleotide sequence ID" value="NZ_CP090978.1"/>
</dbReference>
<evidence type="ECO:0000313" key="1">
    <source>
        <dbReference type="EMBL" id="UJF36532.1"/>
    </source>
</evidence>
<keyword evidence="2" id="KW-1185">Reference proteome</keyword>
<sequence>MDVGAGETGLMEASVVPFSANPSIRESSDPSVAMVEGVKEGAKVKGIKPGQAVIQAVSIDGRIHASFHVFVFDNKKEE</sequence>
<dbReference type="InterPro" id="IPR008964">
    <property type="entry name" value="Invasin/intimin_cell_adhesion"/>
</dbReference>
<name>A0ABY3SR39_9BACL</name>
<dbReference type="EMBL" id="CP090978">
    <property type="protein sequence ID" value="UJF36532.1"/>
    <property type="molecule type" value="Genomic_DNA"/>
</dbReference>
<protein>
    <submittedName>
        <fullName evidence="1">Uncharacterized protein</fullName>
    </submittedName>
</protein>
<dbReference type="Gene3D" id="2.60.40.1080">
    <property type="match status" value="1"/>
</dbReference>
<dbReference type="Proteomes" id="UP001649230">
    <property type="component" value="Chromosome"/>
</dbReference>
<proteinExistence type="predicted"/>
<reference evidence="1 2" key="1">
    <citation type="journal article" date="2024" name="Int. J. Syst. Evol. Microbiol.">
        <title>Paenibacillus hexagrammi sp. nov., a novel bacterium isolated from the gut content of Hexagrammos agrammus.</title>
        <authorList>
            <person name="Jung H.K."/>
            <person name="Kim D.G."/>
            <person name="Zin H."/>
            <person name="Park J."/>
            <person name="Jung H."/>
            <person name="Kim Y.O."/>
            <person name="Kong H.J."/>
            <person name="Kim J.W."/>
            <person name="Kim Y.S."/>
        </authorList>
    </citation>
    <scope>NUCLEOTIDE SEQUENCE [LARGE SCALE GENOMIC DNA]</scope>
    <source>
        <strain evidence="1 2">YPD9-1</strain>
    </source>
</reference>
<gene>
    <name evidence="1" type="ORF">L0M14_14185</name>
</gene>